<evidence type="ECO:0000256" key="5">
    <source>
        <dbReference type="ARBA" id="ARBA00022777"/>
    </source>
</evidence>
<accession>A0AAU8IVS3</accession>
<dbReference type="PROSITE" id="PS50011">
    <property type="entry name" value="PROTEIN_KINASE_DOM"/>
    <property type="match status" value="1"/>
</dbReference>
<evidence type="ECO:0000313" key="10">
    <source>
        <dbReference type="EMBL" id="XCJ72708.1"/>
    </source>
</evidence>
<evidence type="ECO:0000256" key="7">
    <source>
        <dbReference type="PROSITE-ProRule" id="PRU10141"/>
    </source>
</evidence>
<feature type="region of interest" description="Disordered" evidence="8">
    <location>
        <begin position="274"/>
        <end position="309"/>
    </location>
</feature>
<evidence type="ECO:0000256" key="2">
    <source>
        <dbReference type="ARBA" id="ARBA00022527"/>
    </source>
</evidence>
<proteinExistence type="predicted"/>
<dbReference type="EMBL" id="CP159534">
    <property type="protein sequence ID" value="XCJ72708.1"/>
    <property type="molecule type" value="Genomic_DNA"/>
</dbReference>
<dbReference type="Gene3D" id="3.30.200.20">
    <property type="entry name" value="Phosphorylase Kinase, domain 1"/>
    <property type="match status" value="1"/>
</dbReference>
<gene>
    <name evidence="10" type="ORF">ABII15_23310</name>
</gene>
<organism evidence="10">
    <name type="scientific">Streptomyces tabacisoli</name>
    <dbReference type="NCBI Taxonomy" id="3156398"/>
    <lineage>
        <taxon>Bacteria</taxon>
        <taxon>Bacillati</taxon>
        <taxon>Actinomycetota</taxon>
        <taxon>Actinomycetes</taxon>
        <taxon>Kitasatosporales</taxon>
        <taxon>Streptomycetaceae</taxon>
        <taxon>Streptomyces</taxon>
    </lineage>
</organism>
<feature type="region of interest" description="Disordered" evidence="8">
    <location>
        <begin position="339"/>
        <end position="382"/>
    </location>
</feature>
<dbReference type="InterPro" id="IPR008271">
    <property type="entry name" value="Ser/Thr_kinase_AS"/>
</dbReference>
<dbReference type="AlphaFoldDB" id="A0AAU8IVS3"/>
<keyword evidence="4 7" id="KW-0547">Nucleotide-binding</keyword>
<dbReference type="GO" id="GO:0005524">
    <property type="term" value="F:ATP binding"/>
    <property type="evidence" value="ECO:0007669"/>
    <property type="project" value="UniProtKB-UniRule"/>
</dbReference>
<dbReference type="SUPFAM" id="SSF56112">
    <property type="entry name" value="Protein kinase-like (PK-like)"/>
    <property type="match status" value="1"/>
</dbReference>
<keyword evidence="3 10" id="KW-0808">Transferase</keyword>
<feature type="binding site" evidence="7">
    <location>
        <position position="46"/>
    </location>
    <ligand>
        <name>ATP</name>
        <dbReference type="ChEBI" id="CHEBI:30616"/>
    </ligand>
</feature>
<dbReference type="Gene3D" id="1.10.510.10">
    <property type="entry name" value="Transferase(Phosphotransferase) domain 1"/>
    <property type="match status" value="1"/>
</dbReference>
<dbReference type="PROSITE" id="PS00108">
    <property type="entry name" value="PROTEIN_KINASE_ST"/>
    <property type="match status" value="1"/>
</dbReference>
<keyword evidence="6 7" id="KW-0067">ATP-binding</keyword>
<dbReference type="GO" id="GO:0004674">
    <property type="term" value="F:protein serine/threonine kinase activity"/>
    <property type="evidence" value="ECO:0007669"/>
    <property type="project" value="UniProtKB-KW"/>
</dbReference>
<dbReference type="SMART" id="SM00220">
    <property type="entry name" value="S_TKc"/>
    <property type="match status" value="1"/>
</dbReference>
<sequence>MNQYGGQEEGRLVGGRYRLAERIGSGGMGTVWRAVDELVGRDVAVKQPRLPGDPQGEAQQRACARLQREARAAAGVDHPSAVTVHDVVVEDRLPWIVMELVRGESLAELLARGPLDPPEAARIGLAVLGALRAAHAKGIVHRDVKPANVLLGPHGRVVLTDFGIAHIQGEESLTVSGEFVGSLESIAPERMSGDGAGPASDLWSLGVLLYAAVEGWSPFRRTTLESTLAAILSFDPPAPERAGALGPLTARLLAKDPALRPDAAEVAEELTAALVPAASPPPRPAAPVRGEPPRLAPEETRETPPARSRRTPALLAAALAGALLVGGGVWLGTSLGAGSDGSGSAYSEGSAAPPDKPSGGRTGGAGKTGKASASPSASAEKGWTVREEPGLHALIPVPDKLTDVYHDPSDDGVQYTDPKSDVTLSLKRWTSGTSTAFAWASGIGDTYAAGGATDIRRTVTRTTFHGMDAAALDITFRNANDDAVMRERRLYVVGDRGRFDLGVSMPKDGGDAERQGTDVYTKAAAGLQLEKS</sequence>
<evidence type="ECO:0000256" key="1">
    <source>
        <dbReference type="ARBA" id="ARBA00012513"/>
    </source>
</evidence>
<name>A0AAU8IVS3_9ACTN</name>
<evidence type="ECO:0000256" key="6">
    <source>
        <dbReference type="ARBA" id="ARBA00022840"/>
    </source>
</evidence>
<keyword evidence="5 10" id="KW-0418">Kinase</keyword>
<evidence type="ECO:0000256" key="3">
    <source>
        <dbReference type="ARBA" id="ARBA00022679"/>
    </source>
</evidence>
<dbReference type="CDD" id="cd14014">
    <property type="entry name" value="STKc_PknB_like"/>
    <property type="match status" value="1"/>
</dbReference>
<feature type="domain" description="Protein kinase" evidence="9">
    <location>
        <begin position="17"/>
        <end position="274"/>
    </location>
</feature>
<dbReference type="PANTHER" id="PTHR43289">
    <property type="entry name" value="MITOGEN-ACTIVATED PROTEIN KINASE KINASE KINASE 20-RELATED"/>
    <property type="match status" value="1"/>
</dbReference>
<reference evidence="10" key="1">
    <citation type="submission" date="2024-06" db="EMBL/GenBank/DDBJ databases">
        <title>Streptomyces sp. strain HUAS MG91 genome sequences.</title>
        <authorList>
            <person name="Mo P."/>
        </authorList>
    </citation>
    <scope>NUCLEOTIDE SEQUENCE</scope>
    <source>
        <strain evidence="10">HUAS MG91</strain>
    </source>
</reference>
<dbReference type="Pfam" id="PF00069">
    <property type="entry name" value="Pkinase"/>
    <property type="match status" value="1"/>
</dbReference>
<dbReference type="InterPro" id="IPR000719">
    <property type="entry name" value="Prot_kinase_dom"/>
</dbReference>
<dbReference type="KEGG" id="stac:ABII15_23310"/>
<keyword evidence="2" id="KW-0723">Serine/threonine-protein kinase</keyword>
<dbReference type="PROSITE" id="PS00107">
    <property type="entry name" value="PROTEIN_KINASE_ATP"/>
    <property type="match status" value="1"/>
</dbReference>
<evidence type="ECO:0000256" key="8">
    <source>
        <dbReference type="SAM" id="MobiDB-lite"/>
    </source>
</evidence>
<feature type="compositionally biased region" description="Low complexity" evidence="8">
    <location>
        <begin position="339"/>
        <end position="352"/>
    </location>
</feature>
<dbReference type="InterPro" id="IPR017441">
    <property type="entry name" value="Protein_kinase_ATP_BS"/>
</dbReference>
<protein>
    <recommendedName>
        <fullName evidence="1">non-specific serine/threonine protein kinase</fullName>
        <ecNumber evidence="1">2.7.11.1</ecNumber>
    </recommendedName>
</protein>
<evidence type="ECO:0000259" key="9">
    <source>
        <dbReference type="PROSITE" id="PS50011"/>
    </source>
</evidence>
<evidence type="ECO:0000256" key="4">
    <source>
        <dbReference type="ARBA" id="ARBA00022741"/>
    </source>
</evidence>
<dbReference type="PANTHER" id="PTHR43289:SF6">
    <property type="entry name" value="SERINE_THREONINE-PROTEIN KINASE NEKL-3"/>
    <property type="match status" value="1"/>
</dbReference>
<dbReference type="RefSeq" id="WP_353944230.1">
    <property type="nucleotide sequence ID" value="NZ_CP159534.1"/>
</dbReference>
<dbReference type="InterPro" id="IPR011009">
    <property type="entry name" value="Kinase-like_dom_sf"/>
</dbReference>
<feature type="compositionally biased region" description="Low complexity" evidence="8">
    <location>
        <begin position="368"/>
        <end position="382"/>
    </location>
</feature>
<dbReference type="EC" id="2.7.11.1" evidence="1"/>